<dbReference type="STRING" id="1265820.PCORN_10572"/>
<reference evidence="2 3" key="1">
    <citation type="journal article" date="2014" name="Int. J. Syst. Evol. Microbiol.">
        <title>Listeria floridensis sp. nov., Listeria aquatica sp. nov., Listeria cornellensis sp. nov., Listeria riparia sp. nov. and Listeria grandensis sp. nov., from agricultural and natural environments.</title>
        <authorList>
            <person name="den Bakker H.C."/>
            <person name="Warchocki S."/>
            <person name="Wright E.M."/>
            <person name="Allred A.F."/>
            <person name="Ahlstrom C."/>
            <person name="Manuel C.S."/>
            <person name="Stasiewicz M.J."/>
            <person name="Burrell A."/>
            <person name="Roof S."/>
            <person name="Strawn L."/>
            <person name="Fortes E.D."/>
            <person name="Nightingale K.K."/>
            <person name="Kephart D."/>
            <person name="Wiedmann M."/>
        </authorList>
    </citation>
    <scope>NUCLEOTIDE SEQUENCE [LARGE SCALE GENOMIC DNA]</scope>
    <source>
        <strain evidence="3">FSL F6-969</strain>
    </source>
</reference>
<keyword evidence="3" id="KW-1185">Reference proteome</keyword>
<sequence length="131" mass="14573">MESPQKTEIEYVTQKDFQKHKAKINRRVNGLEDIVGELRLSNAKTNAILTNIELNTRETKESVKEQAVDQKKINEKLNEHAVALVKIESEKDLSKTKIDTKGRIIVAVIGAVGIGLTVIAAIASPLANYFF</sequence>
<evidence type="ECO:0000256" key="1">
    <source>
        <dbReference type="SAM" id="Phobius"/>
    </source>
</evidence>
<proteinExistence type="predicted"/>
<accession>W7BXZ6</accession>
<protein>
    <submittedName>
        <fullName evidence="2">Uncharacterized protein</fullName>
    </submittedName>
</protein>
<keyword evidence="1" id="KW-0472">Membrane</keyword>
<evidence type="ECO:0000313" key="2">
    <source>
        <dbReference type="EMBL" id="EUJ29595.1"/>
    </source>
</evidence>
<keyword evidence="1" id="KW-1133">Transmembrane helix</keyword>
<gene>
    <name evidence="2" type="ORF">PCORN_10572</name>
</gene>
<organism evidence="2 3">
    <name type="scientific">Listeria cornellensis FSL F6-0969</name>
    <dbReference type="NCBI Taxonomy" id="1265820"/>
    <lineage>
        <taxon>Bacteria</taxon>
        <taxon>Bacillati</taxon>
        <taxon>Bacillota</taxon>
        <taxon>Bacilli</taxon>
        <taxon>Bacillales</taxon>
        <taxon>Listeriaceae</taxon>
        <taxon>Listeria</taxon>
    </lineage>
</organism>
<feature type="transmembrane region" description="Helical" evidence="1">
    <location>
        <begin position="104"/>
        <end position="127"/>
    </location>
</feature>
<dbReference type="PATRIC" id="fig|1265820.5.peg.2074"/>
<dbReference type="RefSeq" id="WP_036079546.1">
    <property type="nucleotide sequence ID" value="NZ_AODE01000019.1"/>
</dbReference>
<evidence type="ECO:0000313" key="3">
    <source>
        <dbReference type="Proteomes" id="UP000019254"/>
    </source>
</evidence>
<keyword evidence="1" id="KW-0812">Transmembrane</keyword>
<dbReference type="AlphaFoldDB" id="W7BXZ6"/>
<comment type="caution">
    <text evidence="2">The sequence shown here is derived from an EMBL/GenBank/DDBJ whole genome shotgun (WGS) entry which is preliminary data.</text>
</comment>
<dbReference type="Proteomes" id="UP000019254">
    <property type="component" value="Unassembled WGS sequence"/>
</dbReference>
<dbReference type="EMBL" id="AODE01000019">
    <property type="protein sequence ID" value="EUJ29595.1"/>
    <property type="molecule type" value="Genomic_DNA"/>
</dbReference>
<name>W7BXZ6_9LIST</name>